<dbReference type="InterPro" id="IPR019405">
    <property type="entry name" value="Lactonase_7-beta_prop"/>
</dbReference>
<dbReference type="SUPFAM" id="SSF51004">
    <property type="entry name" value="C-terminal (heme d1) domain of cytochrome cd1-nitrite reductase"/>
    <property type="match status" value="1"/>
</dbReference>
<comment type="caution">
    <text evidence="3">The sequence shown here is derived from an EMBL/GenBank/DDBJ whole genome shotgun (WGS) entry which is preliminary data.</text>
</comment>
<keyword evidence="2" id="KW-0732">Signal</keyword>
<dbReference type="EMBL" id="LCUC01000439">
    <property type="protein sequence ID" value="KKY30878.1"/>
    <property type="molecule type" value="Genomic_DNA"/>
</dbReference>
<dbReference type="AlphaFoldDB" id="A0A0G2H6T6"/>
<comment type="similarity">
    <text evidence="1">Belongs to the cycloisomerase 2 family.</text>
</comment>
<evidence type="ECO:0000256" key="1">
    <source>
        <dbReference type="ARBA" id="ARBA00005564"/>
    </source>
</evidence>
<proteinExistence type="inferred from homology"/>
<reference evidence="3 4" key="1">
    <citation type="submission" date="2015-05" db="EMBL/GenBank/DDBJ databases">
        <title>Distinctive expansion of gene families associated with plant cell wall degradation and secondary metabolism in the genomes of grapevine trunk pathogens.</title>
        <authorList>
            <person name="Lawrence D.P."/>
            <person name="Travadon R."/>
            <person name="Rolshausen P.E."/>
            <person name="Baumgartner K."/>
        </authorList>
    </citation>
    <scope>NUCLEOTIDE SEQUENCE [LARGE SCALE GENOMIC DNA]</scope>
    <source>
        <strain evidence="3">DA912</strain>
    </source>
</reference>
<dbReference type="GO" id="GO:0017057">
    <property type="term" value="F:6-phosphogluconolactonase activity"/>
    <property type="evidence" value="ECO:0007669"/>
    <property type="project" value="TreeGrafter"/>
</dbReference>
<dbReference type="Pfam" id="PF10282">
    <property type="entry name" value="Lactonase"/>
    <property type="match status" value="1"/>
</dbReference>
<dbReference type="Proteomes" id="UP000034680">
    <property type="component" value="Unassembled WGS sequence"/>
</dbReference>
<name>A0A0G2H6T6_9PEZI</name>
<dbReference type="OrthoDB" id="9972196at2759"/>
<gene>
    <name evidence="3" type="ORF">UCDDA912_g09192</name>
</gene>
<organism evidence="3 4">
    <name type="scientific">Diaporthe ampelina</name>
    <dbReference type="NCBI Taxonomy" id="1214573"/>
    <lineage>
        <taxon>Eukaryota</taxon>
        <taxon>Fungi</taxon>
        <taxon>Dikarya</taxon>
        <taxon>Ascomycota</taxon>
        <taxon>Pezizomycotina</taxon>
        <taxon>Sordariomycetes</taxon>
        <taxon>Sordariomycetidae</taxon>
        <taxon>Diaporthales</taxon>
        <taxon>Diaporthaceae</taxon>
        <taxon>Diaporthe</taxon>
    </lineage>
</organism>
<dbReference type="InterPro" id="IPR050282">
    <property type="entry name" value="Cycloisomerase_2"/>
</dbReference>
<evidence type="ECO:0000313" key="3">
    <source>
        <dbReference type="EMBL" id="KKY30878.1"/>
    </source>
</evidence>
<accession>A0A0G2H6T6</accession>
<protein>
    <submittedName>
        <fullName evidence="3">Putative extracellular aldonolactonase</fullName>
    </submittedName>
</protein>
<evidence type="ECO:0000256" key="2">
    <source>
        <dbReference type="SAM" id="SignalP"/>
    </source>
</evidence>
<dbReference type="InterPro" id="IPR015943">
    <property type="entry name" value="WD40/YVTN_repeat-like_dom_sf"/>
</dbReference>
<keyword evidence="4" id="KW-1185">Reference proteome</keyword>
<dbReference type="InterPro" id="IPR011048">
    <property type="entry name" value="Haem_d1_sf"/>
</dbReference>
<dbReference type="STRING" id="1214573.A0A0G2H6T6"/>
<dbReference type="PANTHER" id="PTHR30344">
    <property type="entry name" value="6-PHOSPHOGLUCONOLACTONASE-RELATED"/>
    <property type="match status" value="1"/>
</dbReference>
<dbReference type="PANTHER" id="PTHR30344:SF1">
    <property type="entry name" value="6-PHOSPHOGLUCONOLACTONASE"/>
    <property type="match status" value="1"/>
</dbReference>
<dbReference type="Gene3D" id="2.130.10.10">
    <property type="entry name" value="YVTN repeat-like/Quinoprotein amine dehydrogenase"/>
    <property type="match status" value="1"/>
</dbReference>
<feature type="signal peptide" evidence="2">
    <location>
        <begin position="1"/>
        <end position="20"/>
    </location>
</feature>
<feature type="chain" id="PRO_5002544905" evidence="2">
    <location>
        <begin position="21"/>
        <end position="400"/>
    </location>
</feature>
<sequence length="400" mass="42318">MMASLYKTLLSSTLAASASAVNLYAAQSDGNVASLSLTGSGSNYQLAVSSVSQECEVNPSVLTLDKENSILYCYDRGGSVGTLNSFSTSADGTLSRIARIEGPASGVWAEILTAKSGKRAYSNRGGTLDTSAIGVFDLGEDGALPGSGPVQTIFPTTNKTGPIASRQDRSYSHEVIIDPTNTYVLVPDLGGDLVRVFTYAPDTIAPLVETAPLTTDAGAGPRHGFFRVNDAGETFFFYGGELSQNVYSYKVTYGDSGLTFHKVFEAPALGLNSTLAVNTAPVSECAITPDQKFLIVSTREQSFSTSALYRSGPSDTLTTWIINEDGTLTFLQNAPSGGWLPRQFSLSKAGDLLAVGHQKNNTVVIWKRDLETGRIVTEEEGGKVGQVVVSGPVVSTIWDE</sequence>
<reference evidence="3 4" key="2">
    <citation type="submission" date="2015-05" db="EMBL/GenBank/DDBJ databases">
        <authorList>
            <person name="Morales-Cruz A."/>
            <person name="Amrine K.C."/>
            <person name="Cantu D."/>
        </authorList>
    </citation>
    <scope>NUCLEOTIDE SEQUENCE [LARGE SCALE GENOMIC DNA]</scope>
    <source>
        <strain evidence="3">DA912</strain>
    </source>
</reference>
<evidence type="ECO:0000313" key="4">
    <source>
        <dbReference type="Proteomes" id="UP000034680"/>
    </source>
</evidence>